<evidence type="ECO:0000313" key="2">
    <source>
        <dbReference type="Proteomes" id="UP000184488"/>
    </source>
</evidence>
<evidence type="ECO:0008006" key="3">
    <source>
        <dbReference type="Google" id="ProtNLM"/>
    </source>
</evidence>
<gene>
    <name evidence="1" type="ORF">SAMN05444363_2413</name>
</gene>
<dbReference type="EMBL" id="FQZI01000004">
    <property type="protein sequence ID" value="SHJ02737.1"/>
    <property type="molecule type" value="Genomic_DNA"/>
</dbReference>
<accession>A0A1M6FYM7</accession>
<dbReference type="AlphaFoldDB" id="A0A1M6FYM7"/>
<dbReference type="STRING" id="415425.SAMN05444363_2413"/>
<keyword evidence="2" id="KW-1185">Reference proteome</keyword>
<protein>
    <recommendedName>
        <fullName evidence="3">Adenylosuccinate lyase</fullName>
    </recommendedName>
</protein>
<name>A0A1M6FYM7_9FLAO</name>
<organism evidence="1 2">
    <name type="scientific">Flavobacterium terrae</name>
    <dbReference type="NCBI Taxonomy" id="415425"/>
    <lineage>
        <taxon>Bacteria</taxon>
        <taxon>Pseudomonadati</taxon>
        <taxon>Bacteroidota</taxon>
        <taxon>Flavobacteriia</taxon>
        <taxon>Flavobacteriales</taxon>
        <taxon>Flavobacteriaceae</taxon>
        <taxon>Flavobacterium</taxon>
    </lineage>
</organism>
<proteinExistence type="predicted"/>
<dbReference type="RefSeq" id="WP_234972595.1">
    <property type="nucleotide sequence ID" value="NZ_FQZI01000004.1"/>
</dbReference>
<dbReference type="Proteomes" id="UP000184488">
    <property type="component" value="Unassembled WGS sequence"/>
</dbReference>
<sequence length="179" mass="21335">MMDIEFYKQIEKSTAHRMSREINRDFIFKNPDFLNDLIQIAFNIKDKNHHKAWWILELIFEENLHLITPYLDSFCDIISKLKEDPAKRPASKICLFLSDSKKYSLTEKQETIIIETCLDWLIRDEKVAAKAYSIRTLYNFGKKYDWIHAELLQIVQQDYAHHSAAYKAVAKEILRKVKH</sequence>
<reference evidence="2" key="1">
    <citation type="submission" date="2016-11" db="EMBL/GenBank/DDBJ databases">
        <authorList>
            <person name="Varghese N."/>
            <person name="Submissions S."/>
        </authorList>
    </citation>
    <scope>NUCLEOTIDE SEQUENCE [LARGE SCALE GENOMIC DNA]</scope>
    <source>
        <strain evidence="2">DSM 18829</strain>
    </source>
</reference>
<evidence type="ECO:0000313" key="1">
    <source>
        <dbReference type="EMBL" id="SHJ02737.1"/>
    </source>
</evidence>